<dbReference type="STRING" id="138074.SYMBAF_10214"/>
<dbReference type="RefSeq" id="WP_040262818.1">
    <property type="nucleotide sequence ID" value="NZ_CP050855.1"/>
</dbReference>
<accession>A0A068YVC9</accession>
<gene>
    <name evidence="1" type="ORF">SYMBAF_13320</name>
</gene>
<dbReference type="GO" id="GO:0016740">
    <property type="term" value="F:transferase activity"/>
    <property type="evidence" value="ECO:0007669"/>
    <property type="project" value="UniProtKB-KW"/>
</dbReference>
<name>A0A068YVC9_9GAMM</name>
<dbReference type="EMBL" id="CP050855">
    <property type="protein sequence ID" value="QLH63717.1"/>
    <property type="molecule type" value="Genomic_DNA"/>
</dbReference>
<dbReference type="Gene3D" id="3.10.450.620">
    <property type="entry name" value="JHP933, nucleotidyltransferase-like core domain"/>
    <property type="match status" value="1"/>
</dbReference>
<dbReference type="Pfam" id="PF08843">
    <property type="entry name" value="AbiEii"/>
    <property type="match status" value="1"/>
</dbReference>
<keyword evidence="1" id="KW-0808">Transferase</keyword>
<evidence type="ECO:0000313" key="2">
    <source>
        <dbReference type="Proteomes" id="UP000042738"/>
    </source>
</evidence>
<dbReference type="AlphaFoldDB" id="A0A068YVC9"/>
<proteinExistence type="predicted"/>
<reference evidence="1 2" key="1">
    <citation type="journal article" date="2014" name="Genome Announc.">
        <title>Whole-Genome Sequence of Serratia symbiotica Strain CWBI-2.3T, a Free-Living Symbiont of the Black Bean Aphid Aphis fabae.</title>
        <authorList>
            <person name="Foray V."/>
            <person name="Grigorescu A.S."/>
            <person name="Sabri A."/>
            <person name="Haubruge E."/>
            <person name="Lognay G."/>
            <person name="Francis F."/>
            <person name="Fauconnier M.L."/>
            <person name="Hance T."/>
            <person name="Thonart P."/>
        </authorList>
    </citation>
    <scope>NUCLEOTIDE SEQUENCE [LARGE SCALE GENOMIC DNA]</scope>
    <source>
        <strain evidence="1">CWBI-2.3</strain>
    </source>
</reference>
<protein>
    <submittedName>
        <fullName evidence="1">Nucleotidyl transferase AbiEii/AbiGii toxin family protein</fullName>
    </submittedName>
</protein>
<dbReference type="GeneID" id="93737467"/>
<evidence type="ECO:0000313" key="1">
    <source>
        <dbReference type="EMBL" id="QLH63717.1"/>
    </source>
</evidence>
<dbReference type="InterPro" id="IPR014942">
    <property type="entry name" value="AbiEii"/>
</dbReference>
<sequence>MDSQSPYYRQVALLLSVLPVVASERCFALKGGTAINLFIRDFPRLSVDIDLAYILLESREVALPSVRDALMRIAKILQQQAGISAVLQTNNPDEMRIVVSSQEAQIKIEVSPVARGTLYPPEERDVVEAVEDEFGFATIQVASLADLYGGKLCAALDRQHPRDFYDVKMLLETQGIDRHIFNGFITYLLGHPRPISEVLNPRWKDISGLYANEFNGMTFDAVSLEELNAIPNLMVIALKAQFTLRDYDFLMSFKSGQPDWSLAPEDQIQYLPAVKWKLLNIGRMPKDKHIQALAKLDAVLAEWIR</sequence>
<dbReference type="Proteomes" id="UP000042738">
    <property type="component" value="Chromosome"/>
</dbReference>
<organism evidence="1 2">
    <name type="scientific">Serratia symbiotica</name>
    <dbReference type="NCBI Taxonomy" id="138074"/>
    <lineage>
        <taxon>Bacteria</taxon>
        <taxon>Pseudomonadati</taxon>
        <taxon>Pseudomonadota</taxon>
        <taxon>Gammaproteobacteria</taxon>
        <taxon>Enterobacterales</taxon>
        <taxon>Yersiniaceae</taxon>
        <taxon>Serratia</taxon>
    </lineage>
</organism>